<sequence>MEPLSEADCLQLLRTVPIGRVVYTEHALPAVLPVAFELTPDDRLVLGLRAGSSLSRALDGTVAAFQADRLDPITRSGWSVLVHGRAELVRDEADRQRLLRSGPRPWCGGGEERTFARITPELVSGRRLVAAGQALHRTR</sequence>
<evidence type="ECO:0000313" key="1">
    <source>
        <dbReference type="EMBL" id="BFP44755.1"/>
    </source>
</evidence>
<dbReference type="EMBL" id="AP035881">
    <property type="protein sequence ID" value="BFP44755.1"/>
    <property type="molecule type" value="Genomic_DNA"/>
</dbReference>
<dbReference type="AlphaFoldDB" id="A0AB33JZP9"/>
<reference evidence="1" key="1">
    <citation type="submission" date="2024-07" db="EMBL/GenBank/DDBJ databases">
        <title>Complete genome sequences of cellulolytic bacteria, Kitasatospora sp. CMC57 and Streptomyces sp. CMC78, isolated from Japanese agricultural soil.</title>
        <authorList>
            <person name="Hashimoto T."/>
            <person name="Ito M."/>
            <person name="Iwamoto M."/>
            <person name="Fukahori D."/>
            <person name="Shoda T."/>
            <person name="Sakoda M."/>
            <person name="Morohoshi T."/>
            <person name="Mitsuboshi M."/>
            <person name="Nishizawa T."/>
        </authorList>
    </citation>
    <scope>NUCLEOTIDE SEQUENCE</scope>
    <source>
        <strain evidence="1">CMC57</strain>
    </source>
</reference>
<accession>A0AB33JZP9</accession>
<organism evidence="1">
    <name type="scientific">Kitasatospora sp. CMC57</name>
    <dbReference type="NCBI Taxonomy" id="3231513"/>
    <lineage>
        <taxon>Bacteria</taxon>
        <taxon>Bacillati</taxon>
        <taxon>Actinomycetota</taxon>
        <taxon>Actinomycetes</taxon>
        <taxon>Kitasatosporales</taxon>
        <taxon>Streptomycetaceae</taxon>
        <taxon>Kitasatospora</taxon>
    </lineage>
</organism>
<dbReference type="InterPro" id="IPR012349">
    <property type="entry name" value="Split_barrel_FMN-bd"/>
</dbReference>
<name>A0AB33JZP9_9ACTN</name>
<dbReference type="InterPro" id="IPR024747">
    <property type="entry name" value="Pyridox_Oxase-rel"/>
</dbReference>
<dbReference type="Gene3D" id="2.30.110.10">
    <property type="entry name" value="Electron Transport, Fmn-binding Protein, Chain A"/>
    <property type="match status" value="1"/>
</dbReference>
<dbReference type="Pfam" id="PF12900">
    <property type="entry name" value="Pyridox_ox_2"/>
    <property type="match status" value="1"/>
</dbReference>
<gene>
    <name evidence="1" type="ORF">KCMC57_11230</name>
</gene>
<protein>
    <submittedName>
        <fullName evidence="1">Pyridoxamine 5'-phosphate oxidase family protein</fullName>
    </submittedName>
</protein>
<dbReference type="SUPFAM" id="SSF50475">
    <property type="entry name" value="FMN-binding split barrel"/>
    <property type="match status" value="1"/>
</dbReference>
<proteinExistence type="predicted"/>